<organism evidence="2 3">
    <name type="scientific">Pontibacillus halophilus JSM 076056 = DSM 19796</name>
    <dbReference type="NCBI Taxonomy" id="1385510"/>
    <lineage>
        <taxon>Bacteria</taxon>
        <taxon>Bacillati</taxon>
        <taxon>Bacillota</taxon>
        <taxon>Bacilli</taxon>
        <taxon>Bacillales</taxon>
        <taxon>Bacillaceae</taxon>
        <taxon>Pontibacillus</taxon>
    </lineage>
</organism>
<dbReference type="RefSeq" id="WP_026802164.1">
    <property type="nucleotide sequence ID" value="NZ_AVPE01000002.1"/>
</dbReference>
<sequence length="395" mass="45215">MKTTQGVFFSGSVTIVVHGEFPEFFFNRCVERGLMIWNVKKIDKYACRATIRLEDIDLLKSIRTGSGYKVRIKGRHGLPFVVRRLWRKKPLLIGLFLSLLMVFVLSNMVWKVEIEGVTPELEHKVTEQLREYGVQPGAWKFSLDNPSELQQRLLGDIRELLWIGITEKGTTYHLQGVEKIIVEEGESGGPQHLIARKKGVIADMYVTRGQAEVSVNDYVEPGDMLVSGIIGGEHNEEVVRAEGEVIAETWYESDVTVPLEAKFNVVTGETYNKRAITFWGVAVPYWGFGKHEYKETHEVETDRAFYFLGWKLPVGIYHKEIWEEEHYTRSQTKEEAIQSGIKQAKKELRESLPLDSIIVAEKILQQSEDNGKVKLNLYFKVHEDIAKSQPITQGD</sequence>
<dbReference type="NCBIfam" id="TIGR02876">
    <property type="entry name" value="spore_yqfD"/>
    <property type="match status" value="1"/>
</dbReference>
<reference evidence="2 3" key="1">
    <citation type="submission" date="2013-08" db="EMBL/GenBank/DDBJ databases">
        <authorList>
            <person name="Huang J."/>
            <person name="Wang G."/>
        </authorList>
    </citation>
    <scope>NUCLEOTIDE SEQUENCE [LARGE SCALE GENOMIC DNA]</scope>
    <source>
        <strain evidence="2 3">JSM 076056</strain>
    </source>
</reference>
<proteinExistence type="predicted"/>
<keyword evidence="1" id="KW-0812">Transmembrane</keyword>
<dbReference type="PIRSF" id="PIRSF029895">
    <property type="entry name" value="SpoIV"/>
    <property type="match status" value="1"/>
</dbReference>
<dbReference type="eggNOG" id="COG0561">
    <property type="taxonomic scope" value="Bacteria"/>
</dbReference>
<dbReference type="Proteomes" id="UP000030528">
    <property type="component" value="Unassembled WGS sequence"/>
</dbReference>
<name>A0A0A5GNQ2_9BACI</name>
<evidence type="ECO:0000313" key="3">
    <source>
        <dbReference type="Proteomes" id="UP000030528"/>
    </source>
</evidence>
<accession>A0A0A5GNQ2</accession>
<keyword evidence="1" id="KW-0472">Membrane</keyword>
<comment type="caution">
    <text evidence="2">The sequence shown here is derived from an EMBL/GenBank/DDBJ whole genome shotgun (WGS) entry which is preliminary data.</text>
</comment>
<dbReference type="Pfam" id="PF06898">
    <property type="entry name" value="YqfD"/>
    <property type="match status" value="1"/>
</dbReference>
<keyword evidence="1" id="KW-1133">Transmembrane helix</keyword>
<dbReference type="EMBL" id="AVPE01000002">
    <property type="protein sequence ID" value="KGX93584.1"/>
    <property type="molecule type" value="Genomic_DNA"/>
</dbReference>
<evidence type="ECO:0000256" key="1">
    <source>
        <dbReference type="SAM" id="Phobius"/>
    </source>
</evidence>
<evidence type="ECO:0000313" key="2">
    <source>
        <dbReference type="EMBL" id="KGX93584.1"/>
    </source>
</evidence>
<dbReference type="InterPro" id="IPR010690">
    <property type="entry name" value="YqfD"/>
</dbReference>
<dbReference type="OrthoDB" id="1640349at2"/>
<keyword evidence="3" id="KW-1185">Reference proteome</keyword>
<dbReference type="AlphaFoldDB" id="A0A0A5GNQ2"/>
<feature type="transmembrane region" description="Helical" evidence="1">
    <location>
        <begin position="91"/>
        <end position="110"/>
    </location>
</feature>
<dbReference type="STRING" id="1385510.GCA_000425205_01148"/>
<evidence type="ECO:0008006" key="4">
    <source>
        <dbReference type="Google" id="ProtNLM"/>
    </source>
</evidence>
<protein>
    <recommendedName>
        <fullName evidence="4">Stage IV sporulation protein</fullName>
    </recommendedName>
</protein>
<gene>
    <name evidence="2" type="ORF">N781_11195</name>
</gene>